<dbReference type="SUPFAM" id="SSF52047">
    <property type="entry name" value="RNI-like"/>
    <property type="match status" value="1"/>
</dbReference>
<evidence type="ECO:0000313" key="2">
    <source>
        <dbReference type="Proteomes" id="UP000663831"/>
    </source>
</evidence>
<dbReference type="Proteomes" id="UP000663831">
    <property type="component" value="Unassembled WGS sequence"/>
</dbReference>
<name>A0A8H2XP60_9AGAM</name>
<dbReference type="AlphaFoldDB" id="A0A8H2XP60"/>
<gene>
    <name evidence="1" type="ORF">RDB_LOCUS45225</name>
</gene>
<reference evidence="1" key="1">
    <citation type="submission" date="2021-01" db="EMBL/GenBank/DDBJ databases">
        <authorList>
            <person name="Kaushik A."/>
        </authorList>
    </citation>
    <scope>NUCLEOTIDE SEQUENCE</scope>
    <source>
        <strain evidence="1">AG3-1AP</strain>
    </source>
</reference>
<dbReference type="EMBL" id="CAJMWV010001286">
    <property type="protein sequence ID" value="CAE6432961.1"/>
    <property type="molecule type" value="Genomic_DNA"/>
</dbReference>
<sequence>MDILLKPPTCPALKAWEAAGTELAASLNRYMRLSQSLFATAMSENMRPMILAKRIDEALKLSHCLLDHQLAHSRNALAQARNTLLSQAYRLPDEIFYEIFINVLYPADNSSFRDSMDSALRKIFSTLYRLMSVSRVWWDVILKRSEFWSLLPLYISERLRCLRAPGLGAQRARGPLHLATIVHNFPPLIRLRGSLDSSIIPIRRIQTINISSCSYPGGSAIKQVMLAFLGHNVSSLELREMSLHQMDDGLDDDWIPDNFFLAIDEDSPNWAHFLEIIKLLSVFRVSGAELRWDQVAFSDRLVELRLQRVVLGHDSGLADFLRKLVSSPALRDLKIISVKTFSDEPVADQRVLLPNLDSLLLEDLSYNTLRTIFSTISPGSHRLTLFPSPKSKRIISLDDPDPESISIEQLCAILEPVPIHALLLAGTMDQDDDDEPAEERWLTSPELRELLASMPALKTLKTNTWVFAKEEWQAMTRSKNKRFPSLEHLDFSRVFVRDEEFIKSFVASHPIRRMTLEGLRCIAVDDGVPCYDFMDGGEDIVDWLSDNVPGFVLEIHDPDEGDRREPMEFCSNVWRLW</sequence>
<organism evidence="1 2">
    <name type="scientific">Rhizoctonia solani</name>
    <dbReference type="NCBI Taxonomy" id="456999"/>
    <lineage>
        <taxon>Eukaryota</taxon>
        <taxon>Fungi</taxon>
        <taxon>Dikarya</taxon>
        <taxon>Basidiomycota</taxon>
        <taxon>Agaricomycotina</taxon>
        <taxon>Agaricomycetes</taxon>
        <taxon>Cantharellales</taxon>
        <taxon>Ceratobasidiaceae</taxon>
        <taxon>Rhizoctonia</taxon>
    </lineage>
</organism>
<evidence type="ECO:0000313" key="1">
    <source>
        <dbReference type="EMBL" id="CAE6432961.1"/>
    </source>
</evidence>
<proteinExistence type="predicted"/>
<protein>
    <submittedName>
        <fullName evidence="1">Uncharacterized protein</fullName>
    </submittedName>
</protein>
<accession>A0A8H2XP60</accession>
<comment type="caution">
    <text evidence="1">The sequence shown here is derived from an EMBL/GenBank/DDBJ whole genome shotgun (WGS) entry which is preliminary data.</text>
</comment>